<evidence type="ECO:0000256" key="1">
    <source>
        <dbReference type="ARBA" id="ARBA00009860"/>
    </source>
</evidence>
<proteinExistence type="inferred from homology"/>
<dbReference type="Proteomes" id="UP000887574">
    <property type="component" value="Unplaced"/>
</dbReference>
<keyword evidence="4 6" id="KW-0694">RNA-binding</keyword>
<evidence type="ECO:0000256" key="7">
    <source>
        <dbReference type="SAM" id="MobiDB-lite"/>
    </source>
</evidence>
<dbReference type="GO" id="GO:0003743">
    <property type="term" value="F:translation initiation factor activity"/>
    <property type="evidence" value="ECO:0007669"/>
    <property type="project" value="UniProtKB-KW"/>
</dbReference>
<evidence type="ECO:0000313" key="8">
    <source>
        <dbReference type="Proteomes" id="UP000887574"/>
    </source>
</evidence>
<protein>
    <submittedName>
        <fullName evidence="9">EIF-4F 25 kDa subunit</fullName>
    </submittedName>
</protein>
<organism evidence="8 9">
    <name type="scientific">Ditylenchus dipsaci</name>
    <dbReference type="NCBI Taxonomy" id="166011"/>
    <lineage>
        <taxon>Eukaryota</taxon>
        <taxon>Metazoa</taxon>
        <taxon>Ecdysozoa</taxon>
        <taxon>Nematoda</taxon>
        <taxon>Chromadorea</taxon>
        <taxon>Rhabditida</taxon>
        <taxon>Tylenchina</taxon>
        <taxon>Tylenchomorpha</taxon>
        <taxon>Sphaerularioidea</taxon>
        <taxon>Anguinidae</taxon>
        <taxon>Anguininae</taxon>
        <taxon>Ditylenchus</taxon>
    </lineage>
</organism>
<dbReference type="InterPro" id="IPR023398">
    <property type="entry name" value="TIF_eIF4e-like"/>
</dbReference>
<dbReference type="SUPFAM" id="SSF55418">
    <property type="entry name" value="eIF4e-like"/>
    <property type="match status" value="1"/>
</dbReference>
<evidence type="ECO:0000256" key="3">
    <source>
        <dbReference type="ARBA" id="ARBA00022845"/>
    </source>
</evidence>
<comment type="similarity">
    <text evidence="1 6">Belongs to the eukaryotic initiation factor 4E family.</text>
</comment>
<dbReference type="GO" id="GO:0006417">
    <property type="term" value="P:regulation of translation"/>
    <property type="evidence" value="ECO:0007669"/>
    <property type="project" value="UniProtKB-KW"/>
</dbReference>
<keyword evidence="2 6" id="KW-0396">Initiation factor</keyword>
<feature type="region of interest" description="Disordered" evidence="7">
    <location>
        <begin position="1"/>
        <end position="25"/>
    </location>
</feature>
<evidence type="ECO:0000313" key="9">
    <source>
        <dbReference type="WBParaSite" id="jg595"/>
    </source>
</evidence>
<sequence>MEVQSSVDIAVMPPNPDENAIEDSDESSTIPQSLILNQIHPLKNRWTLWFLNNKKELDWVKRLKNVCELKTVEEFWALYDNIRPPSALVGCDYNLFKDDIQPMWEVPQNKSGGRLIVVVEKSRADLLDCWWLELLIALIGEQFGEDSDQICGAVCNIRQKGSKISLWTTDAKNDDANRRIGVVMKNRLMAVPQAKGSIIKVCYEDHTDVQIKQSSAIQSRLII</sequence>
<dbReference type="AlphaFoldDB" id="A0A915EHH4"/>
<reference evidence="9" key="1">
    <citation type="submission" date="2022-11" db="UniProtKB">
        <authorList>
            <consortium name="WormBaseParasite"/>
        </authorList>
    </citation>
    <scope>IDENTIFICATION</scope>
</reference>
<keyword evidence="8" id="KW-1185">Reference proteome</keyword>
<dbReference type="PANTHER" id="PTHR11960:SF8">
    <property type="entry name" value="EUKARYOTIC TRANSLATION INITIATION FACTOR 4E1-RELATED"/>
    <property type="match status" value="1"/>
</dbReference>
<evidence type="ECO:0000256" key="5">
    <source>
        <dbReference type="ARBA" id="ARBA00022917"/>
    </source>
</evidence>
<dbReference type="Pfam" id="PF01652">
    <property type="entry name" value="IF4E"/>
    <property type="match status" value="1"/>
</dbReference>
<dbReference type="Gene3D" id="3.30.760.10">
    <property type="entry name" value="RNA Cap, Translation Initiation Factor Eif4e"/>
    <property type="match status" value="1"/>
</dbReference>
<evidence type="ECO:0000256" key="4">
    <source>
        <dbReference type="ARBA" id="ARBA00022884"/>
    </source>
</evidence>
<keyword evidence="5 6" id="KW-0648">Protein biosynthesis</keyword>
<name>A0A915EHH4_9BILA</name>
<dbReference type="WBParaSite" id="jg595">
    <property type="protein sequence ID" value="jg595"/>
    <property type="gene ID" value="jg595"/>
</dbReference>
<dbReference type="GO" id="GO:0016281">
    <property type="term" value="C:eukaryotic translation initiation factor 4F complex"/>
    <property type="evidence" value="ECO:0007669"/>
    <property type="project" value="TreeGrafter"/>
</dbReference>
<dbReference type="InterPro" id="IPR001040">
    <property type="entry name" value="TIF_eIF_4E"/>
</dbReference>
<evidence type="ECO:0000256" key="2">
    <source>
        <dbReference type="ARBA" id="ARBA00022540"/>
    </source>
</evidence>
<dbReference type="PANTHER" id="PTHR11960">
    <property type="entry name" value="EUKARYOTIC TRANSLATION INITIATION FACTOR 4E RELATED"/>
    <property type="match status" value="1"/>
</dbReference>
<keyword evidence="3" id="KW-0810">Translation regulation</keyword>
<evidence type="ECO:0000256" key="6">
    <source>
        <dbReference type="RuleBase" id="RU004374"/>
    </source>
</evidence>
<dbReference type="GO" id="GO:0000340">
    <property type="term" value="F:RNA 7-methylguanosine cap binding"/>
    <property type="evidence" value="ECO:0007669"/>
    <property type="project" value="TreeGrafter"/>
</dbReference>
<accession>A0A915EHH4</accession>